<dbReference type="Pfam" id="PF03259">
    <property type="entry name" value="Robl_LC7"/>
    <property type="match status" value="1"/>
</dbReference>
<dbReference type="InterPro" id="IPR004942">
    <property type="entry name" value="Roadblock/LAMTOR2_dom"/>
</dbReference>
<dbReference type="RefSeq" id="WP_318621836.1">
    <property type="nucleotide sequence ID" value="NZ_CP137642.1"/>
</dbReference>
<dbReference type="GeneID" id="85731900"/>
<dbReference type="EMBL" id="CP137642">
    <property type="protein sequence ID" value="WOX58057.1"/>
    <property type="molecule type" value="Genomic_DNA"/>
</dbReference>
<evidence type="ECO:0000313" key="2">
    <source>
        <dbReference type="EMBL" id="WOX58057.1"/>
    </source>
</evidence>
<protein>
    <submittedName>
        <fullName evidence="2">Roadblock/LC7 domain-containing protein</fullName>
    </submittedName>
</protein>
<evidence type="ECO:0000313" key="3">
    <source>
        <dbReference type="Proteomes" id="UP001305652"/>
    </source>
</evidence>
<dbReference type="Proteomes" id="UP001305652">
    <property type="component" value="Chromosome"/>
</dbReference>
<accession>A0AAX4FVV0</accession>
<dbReference type="Gene3D" id="3.30.450.30">
    <property type="entry name" value="Dynein light chain 2a, cytoplasmic"/>
    <property type="match status" value="1"/>
</dbReference>
<reference evidence="2 3" key="1">
    <citation type="submission" date="2023-10" db="EMBL/GenBank/DDBJ databases">
        <title>The complete genome sequence of Methanoculleus receptaculi DSM 18860.</title>
        <authorList>
            <person name="Lai S.-J."/>
            <person name="You Y.-T."/>
            <person name="Chen S.-C."/>
        </authorList>
    </citation>
    <scope>NUCLEOTIDE SEQUENCE [LARGE SCALE GENOMIC DNA]</scope>
    <source>
        <strain evidence="2 3">DSM 18860</strain>
    </source>
</reference>
<keyword evidence="3" id="KW-1185">Reference proteome</keyword>
<name>A0AAX4FVV0_9EURY</name>
<proteinExistence type="predicted"/>
<dbReference type="AlphaFoldDB" id="A0AAX4FVV0"/>
<dbReference type="SMART" id="SM00960">
    <property type="entry name" value="Robl_LC7"/>
    <property type="match status" value="1"/>
</dbReference>
<organism evidence="2 3">
    <name type="scientific">Methanoculleus receptaculi</name>
    <dbReference type="NCBI Taxonomy" id="394967"/>
    <lineage>
        <taxon>Archaea</taxon>
        <taxon>Methanobacteriati</taxon>
        <taxon>Methanobacteriota</taxon>
        <taxon>Stenosarchaea group</taxon>
        <taxon>Methanomicrobia</taxon>
        <taxon>Methanomicrobiales</taxon>
        <taxon>Methanomicrobiaceae</taxon>
        <taxon>Methanoculleus</taxon>
    </lineage>
</organism>
<evidence type="ECO:0000259" key="1">
    <source>
        <dbReference type="SMART" id="SM00960"/>
    </source>
</evidence>
<gene>
    <name evidence="2" type="ORF">R6Y96_02045</name>
</gene>
<sequence>MSSHPFAEENIRRYIDEIRSVTGVAAVALVSCEGTIIGKHFPEGSITSSIFAAMSATVLASAEAVCATVGIDRPSLVTISSNGAAILIVGIDEVTLITAVIDKPADLPGLERELLDIAARIREEAA</sequence>
<dbReference type="SUPFAM" id="SSF103196">
    <property type="entry name" value="Roadblock/LC7 domain"/>
    <property type="match status" value="1"/>
</dbReference>
<feature type="domain" description="Roadblock/LAMTOR2" evidence="1">
    <location>
        <begin position="11"/>
        <end position="100"/>
    </location>
</feature>
<dbReference type="KEGG" id="mrc:R6Y96_02045"/>